<dbReference type="Proteomes" id="UP000805193">
    <property type="component" value="Unassembled WGS sequence"/>
</dbReference>
<evidence type="ECO:0000313" key="1">
    <source>
        <dbReference type="EMBL" id="KAG0435407.1"/>
    </source>
</evidence>
<gene>
    <name evidence="1" type="ORF">HPB47_018507</name>
</gene>
<organism evidence="1 2">
    <name type="scientific">Ixodes persulcatus</name>
    <name type="common">Taiga tick</name>
    <dbReference type="NCBI Taxonomy" id="34615"/>
    <lineage>
        <taxon>Eukaryota</taxon>
        <taxon>Metazoa</taxon>
        <taxon>Ecdysozoa</taxon>
        <taxon>Arthropoda</taxon>
        <taxon>Chelicerata</taxon>
        <taxon>Arachnida</taxon>
        <taxon>Acari</taxon>
        <taxon>Parasitiformes</taxon>
        <taxon>Ixodida</taxon>
        <taxon>Ixodoidea</taxon>
        <taxon>Ixodidae</taxon>
        <taxon>Ixodinae</taxon>
        <taxon>Ixodes</taxon>
    </lineage>
</organism>
<accession>A0AC60QKJ7</accession>
<name>A0AC60QKJ7_IXOPE</name>
<sequence>MEWQTPKKQKSEEKNSLDEPDVLLHKSDVMQDVHRDWYTDAIVKALTVGSQHGGSGGAEKHASSVGQFSTGLIKFIDTLISDNALPAQRRTHTRILLKSPNYVTKALLDFIASNPLYAAMNYIGFRLLVELSVYLPEDVDSLRAVWYTQIVDMYRPSVDRWRTCMHSIDRAIPLYLLYVYSHYLNESNFQEVVARMSTDKIGRVFAENVKHAHWMDNFTKYIAEKKIASQKILSFYPVWVTIKQKFIEHINKLPADDKRDVLLSYAKSVQHLRDDSFNAYKQQTARLKHVIHSARYGVRQAKAMTRMLYEKNYFYDTGKTFPEMVWSDTTAEKFERDVKRCFVNQYSNVPNPSLMELNLDGNTVYESVLEETAAIGPAFKDSCSKANTAYMKHQVNSSNIALAKERVNLALKNSPEFAKTFKCKSNSPMNPSQRCKVWAR</sequence>
<evidence type="ECO:0000313" key="2">
    <source>
        <dbReference type="Proteomes" id="UP000805193"/>
    </source>
</evidence>
<proteinExistence type="predicted"/>
<protein>
    <submittedName>
        <fullName evidence="1">Uncharacterized protein</fullName>
    </submittedName>
</protein>
<comment type="caution">
    <text evidence="1">The sequence shown here is derived from an EMBL/GenBank/DDBJ whole genome shotgun (WGS) entry which is preliminary data.</text>
</comment>
<reference evidence="1 2" key="1">
    <citation type="journal article" date="2020" name="Cell">
        <title>Large-Scale Comparative Analyses of Tick Genomes Elucidate Their Genetic Diversity and Vector Capacities.</title>
        <authorList>
            <consortium name="Tick Genome and Microbiome Consortium (TIGMIC)"/>
            <person name="Jia N."/>
            <person name="Wang J."/>
            <person name="Shi W."/>
            <person name="Du L."/>
            <person name="Sun Y."/>
            <person name="Zhan W."/>
            <person name="Jiang J.F."/>
            <person name="Wang Q."/>
            <person name="Zhang B."/>
            <person name="Ji P."/>
            <person name="Bell-Sakyi L."/>
            <person name="Cui X.M."/>
            <person name="Yuan T.T."/>
            <person name="Jiang B.G."/>
            <person name="Yang W.F."/>
            <person name="Lam T.T."/>
            <person name="Chang Q.C."/>
            <person name="Ding S.J."/>
            <person name="Wang X.J."/>
            <person name="Zhu J.G."/>
            <person name="Ruan X.D."/>
            <person name="Zhao L."/>
            <person name="Wei J.T."/>
            <person name="Ye R.Z."/>
            <person name="Que T.C."/>
            <person name="Du C.H."/>
            <person name="Zhou Y.H."/>
            <person name="Cheng J.X."/>
            <person name="Dai P.F."/>
            <person name="Guo W.B."/>
            <person name="Han X.H."/>
            <person name="Huang E.J."/>
            <person name="Li L.F."/>
            <person name="Wei W."/>
            <person name="Gao Y.C."/>
            <person name="Liu J.Z."/>
            <person name="Shao H.Z."/>
            <person name="Wang X."/>
            <person name="Wang C.C."/>
            <person name="Yang T.C."/>
            <person name="Huo Q.B."/>
            <person name="Li W."/>
            <person name="Chen H.Y."/>
            <person name="Chen S.E."/>
            <person name="Zhou L.G."/>
            <person name="Ni X.B."/>
            <person name="Tian J.H."/>
            <person name="Sheng Y."/>
            <person name="Liu T."/>
            <person name="Pan Y.S."/>
            <person name="Xia L.Y."/>
            <person name="Li J."/>
            <person name="Zhao F."/>
            <person name="Cao W.C."/>
        </authorList>
    </citation>
    <scope>NUCLEOTIDE SEQUENCE [LARGE SCALE GENOMIC DNA]</scope>
    <source>
        <strain evidence="1">Iper-2018</strain>
    </source>
</reference>
<keyword evidence="2" id="KW-1185">Reference proteome</keyword>
<dbReference type="EMBL" id="JABSTQ010007648">
    <property type="protein sequence ID" value="KAG0435407.1"/>
    <property type="molecule type" value="Genomic_DNA"/>
</dbReference>